<dbReference type="Proteomes" id="UP000310636">
    <property type="component" value="Unassembled WGS sequence"/>
</dbReference>
<reference evidence="1 2" key="1">
    <citation type="submission" date="2019-04" db="EMBL/GenBank/DDBJ databases">
        <title>Cohnella sp. nov. isolated from preserved vegetables.</title>
        <authorList>
            <person name="Lin S.-Y."/>
            <person name="Hung M.-H."/>
            <person name="Young C.-C."/>
        </authorList>
    </citation>
    <scope>NUCLEOTIDE SEQUENCE [LARGE SCALE GENOMIC DNA]</scope>
    <source>
        <strain evidence="1 2">CC-MHH1044</strain>
    </source>
</reference>
<evidence type="ECO:0000313" key="2">
    <source>
        <dbReference type="Proteomes" id="UP000310636"/>
    </source>
</evidence>
<name>A0A4S4BPV4_9BACL</name>
<dbReference type="SUPFAM" id="SSF49464">
    <property type="entry name" value="Carboxypeptidase regulatory domain-like"/>
    <property type="match status" value="1"/>
</dbReference>
<accession>A0A4S4BPV4</accession>
<dbReference type="RefSeq" id="WP_136372520.1">
    <property type="nucleotide sequence ID" value="NZ_SSOB01000039.1"/>
</dbReference>
<comment type="caution">
    <text evidence="1">The sequence shown here is derived from an EMBL/GenBank/DDBJ whole genome shotgun (WGS) entry which is preliminary data.</text>
</comment>
<protein>
    <recommendedName>
        <fullName evidence="3">Carboxypeptidase regulatory-like domain-containing protein</fullName>
    </recommendedName>
</protein>
<evidence type="ECO:0008006" key="3">
    <source>
        <dbReference type="Google" id="ProtNLM"/>
    </source>
</evidence>
<gene>
    <name evidence="1" type="ORF">E6C55_24820</name>
</gene>
<dbReference type="EMBL" id="SSOB01000039">
    <property type="protein sequence ID" value="THF74623.1"/>
    <property type="molecule type" value="Genomic_DNA"/>
</dbReference>
<keyword evidence="2" id="KW-1185">Reference proteome</keyword>
<sequence>MANWTRKGLFVLLGVAALAGTAIGVAFDRLSGSAVRTSAEVPEVRIELDRTELDAKAWRFDGSHLALVKGRLTMGDKPVSNAEVQADSNGRRIRTDDDGAFKLSVDRSLIAKKTIRVVSAQEATIAGKPVGDRQAAALLAASSPAISIYHPIEVTRVEPSADNPDQVKVFARFKIGEGDQISYFRADKYRVSGQVADADGNPVKDAIVWIDRDEGEGFAKSTPTGSDGSYEMYYWPEDETANLTVIVGTRKYELPEGKMLKLPQKTSVDIKIRLPKEGTTLDDQPPSLVCTTAKGATYTGLLAGLDVPPATPYTVTIPDSDGRFVLTVGKTTWEQQPRFFETRYTKFIGEEKLLKGGDALPVGFVLAQDKDPRVTASAS</sequence>
<dbReference type="AlphaFoldDB" id="A0A4S4BPV4"/>
<dbReference type="OrthoDB" id="2788780at2"/>
<evidence type="ECO:0000313" key="1">
    <source>
        <dbReference type="EMBL" id="THF74623.1"/>
    </source>
</evidence>
<organism evidence="1 2">
    <name type="scientific">Cohnella fermenti</name>
    <dbReference type="NCBI Taxonomy" id="2565925"/>
    <lineage>
        <taxon>Bacteria</taxon>
        <taxon>Bacillati</taxon>
        <taxon>Bacillota</taxon>
        <taxon>Bacilli</taxon>
        <taxon>Bacillales</taxon>
        <taxon>Paenibacillaceae</taxon>
        <taxon>Cohnella</taxon>
    </lineage>
</organism>
<dbReference type="Gene3D" id="2.60.40.1120">
    <property type="entry name" value="Carboxypeptidase-like, regulatory domain"/>
    <property type="match status" value="1"/>
</dbReference>
<dbReference type="InterPro" id="IPR008969">
    <property type="entry name" value="CarboxyPept-like_regulatory"/>
</dbReference>
<proteinExistence type="predicted"/>